<reference evidence="1 2" key="1">
    <citation type="submission" date="2020-06" db="EMBL/GenBank/DDBJ databases">
        <title>Methanofollis fontis sp. nov., a methanogen isolated from marine sediments near a cold seep at Four-Way Closure Ridge offshore southwestern Taiwan.</title>
        <authorList>
            <person name="Chen S.-C."/>
            <person name="Teng N.-H."/>
            <person name="Lin Y.-S."/>
            <person name="Lai M.-C."/>
            <person name="Chen H.-H."/>
            <person name="Wang C.-C."/>
        </authorList>
    </citation>
    <scope>NUCLEOTIDE SEQUENCE [LARGE SCALE GENOMIC DNA]</scope>
    <source>
        <strain evidence="1 2">DSM 2702</strain>
    </source>
</reference>
<dbReference type="Proteomes" id="UP000570823">
    <property type="component" value="Unassembled WGS sequence"/>
</dbReference>
<comment type="caution">
    <text evidence="1">The sequence shown here is derived from an EMBL/GenBank/DDBJ whole genome shotgun (WGS) entry which is preliminary data.</text>
</comment>
<name>A0A7K4HSF1_9EURY</name>
<evidence type="ECO:0000313" key="1">
    <source>
        <dbReference type="EMBL" id="NVO67800.1"/>
    </source>
</evidence>
<accession>A0A7K4HSF1</accession>
<proteinExistence type="predicted"/>
<dbReference type="OrthoDB" id="116300at2157"/>
<gene>
    <name evidence="1" type="ORF">HWN36_10915</name>
</gene>
<keyword evidence="2" id="KW-1185">Reference proteome</keyword>
<evidence type="ECO:0000313" key="2">
    <source>
        <dbReference type="Proteomes" id="UP000570823"/>
    </source>
</evidence>
<dbReference type="RefSeq" id="WP_176789409.1">
    <property type="nucleotide sequence ID" value="NZ_JABXWR010000001.1"/>
</dbReference>
<protein>
    <submittedName>
        <fullName evidence="1">Uncharacterized protein</fullName>
    </submittedName>
</protein>
<sequence>MPYKWVSNKDVDEAVVVIMNALEEGKEFPDWLRRTIQGAIDDSDPVYVRYFYDQVKKFAPSSLKVFGETPVI</sequence>
<dbReference type="AlphaFoldDB" id="A0A7K4HSF1"/>
<organism evidence="1 2">
    <name type="scientific">Methanofollis tationis</name>
    <dbReference type="NCBI Taxonomy" id="81417"/>
    <lineage>
        <taxon>Archaea</taxon>
        <taxon>Methanobacteriati</taxon>
        <taxon>Methanobacteriota</taxon>
        <taxon>Stenosarchaea group</taxon>
        <taxon>Methanomicrobia</taxon>
        <taxon>Methanomicrobiales</taxon>
        <taxon>Methanomicrobiaceae</taxon>
        <taxon>Methanofollis</taxon>
    </lineage>
</organism>
<dbReference type="EMBL" id="JABXWR010000001">
    <property type="protein sequence ID" value="NVO67800.1"/>
    <property type="molecule type" value="Genomic_DNA"/>
</dbReference>